<comment type="caution">
    <text evidence="1">The sequence shown here is derived from an EMBL/GenBank/DDBJ whole genome shotgun (WGS) entry which is preliminary data.</text>
</comment>
<proteinExistence type="predicted"/>
<organism evidence="1 2">
    <name type="scientific">Paralvinella palmiformis</name>
    <dbReference type="NCBI Taxonomy" id="53620"/>
    <lineage>
        <taxon>Eukaryota</taxon>
        <taxon>Metazoa</taxon>
        <taxon>Spiralia</taxon>
        <taxon>Lophotrochozoa</taxon>
        <taxon>Annelida</taxon>
        <taxon>Polychaeta</taxon>
        <taxon>Sedentaria</taxon>
        <taxon>Canalipalpata</taxon>
        <taxon>Terebellida</taxon>
        <taxon>Terebelliformia</taxon>
        <taxon>Alvinellidae</taxon>
        <taxon>Paralvinella</taxon>
    </lineage>
</organism>
<gene>
    <name evidence="1" type="ORF">LSH36_688g01000</name>
</gene>
<evidence type="ECO:0000313" key="1">
    <source>
        <dbReference type="EMBL" id="KAK2145313.1"/>
    </source>
</evidence>
<keyword evidence="2" id="KW-1185">Reference proteome</keyword>
<dbReference type="Proteomes" id="UP001208570">
    <property type="component" value="Unassembled WGS sequence"/>
</dbReference>
<name>A0AAD9MV66_9ANNE</name>
<dbReference type="EMBL" id="JAODUP010000688">
    <property type="protein sequence ID" value="KAK2145313.1"/>
    <property type="molecule type" value="Genomic_DNA"/>
</dbReference>
<sequence>MKTIVDNFIEEPLQSPAWIVTMAGKRSTDDTWGFMNGTELKNNVDQHCLAIKLCKNSKPQYIADNCYEKTSHSGLLCQYDPDETGSGTNTDTQIIDYFNWFDEKEAASSDATCIYIDGCSVSSRTTRTTKISTLTTTTIATTSVSNQSPAETSTENKEV</sequence>
<accession>A0AAD9MV66</accession>
<reference evidence="1" key="1">
    <citation type="journal article" date="2023" name="Mol. Biol. Evol.">
        <title>Third-Generation Sequencing Reveals the Adaptive Role of the Epigenome in Three Deep-Sea Polychaetes.</title>
        <authorList>
            <person name="Perez M."/>
            <person name="Aroh O."/>
            <person name="Sun Y."/>
            <person name="Lan Y."/>
            <person name="Juniper S.K."/>
            <person name="Young C.R."/>
            <person name="Angers B."/>
            <person name="Qian P.Y."/>
        </authorList>
    </citation>
    <scope>NUCLEOTIDE SEQUENCE</scope>
    <source>
        <strain evidence="1">P08H-3</strain>
    </source>
</reference>
<protein>
    <submittedName>
        <fullName evidence="1">Uncharacterized protein</fullName>
    </submittedName>
</protein>
<evidence type="ECO:0000313" key="2">
    <source>
        <dbReference type="Proteomes" id="UP001208570"/>
    </source>
</evidence>
<dbReference type="AlphaFoldDB" id="A0AAD9MV66"/>